<dbReference type="InterPro" id="IPR036291">
    <property type="entry name" value="NAD(P)-bd_dom_sf"/>
</dbReference>
<dbReference type="AlphaFoldDB" id="A0A6B1G687"/>
<comment type="caution">
    <text evidence="5">The sequence shown here is derived from an EMBL/GenBank/DDBJ whole genome shotgun (WGS) entry which is preliminary data.</text>
</comment>
<dbReference type="Pfam" id="PF02826">
    <property type="entry name" value="2-Hacid_dh_C"/>
    <property type="match status" value="1"/>
</dbReference>
<dbReference type="GO" id="GO:0051287">
    <property type="term" value="F:NAD binding"/>
    <property type="evidence" value="ECO:0007669"/>
    <property type="project" value="InterPro"/>
</dbReference>
<evidence type="ECO:0000259" key="4">
    <source>
        <dbReference type="Pfam" id="PF02826"/>
    </source>
</evidence>
<evidence type="ECO:0000256" key="2">
    <source>
        <dbReference type="ARBA" id="ARBA00023002"/>
    </source>
</evidence>
<reference evidence="5" key="1">
    <citation type="submission" date="2019-09" db="EMBL/GenBank/DDBJ databases">
        <title>Characterisation of the sponge microbiome using genome-centric metagenomics.</title>
        <authorList>
            <person name="Engelberts J.P."/>
            <person name="Robbins S.J."/>
            <person name="De Goeij J.M."/>
            <person name="Aranda M."/>
            <person name="Bell S.C."/>
            <person name="Webster N.S."/>
        </authorList>
    </citation>
    <scope>NUCLEOTIDE SEQUENCE</scope>
    <source>
        <strain evidence="5">SB0675_bin_29</strain>
    </source>
</reference>
<evidence type="ECO:0000256" key="1">
    <source>
        <dbReference type="ARBA" id="ARBA00005854"/>
    </source>
</evidence>
<dbReference type="GO" id="GO:0030267">
    <property type="term" value="F:glyoxylate reductase (NADPH) activity"/>
    <property type="evidence" value="ECO:0007669"/>
    <property type="project" value="TreeGrafter"/>
</dbReference>
<dbReference type="InterPro" id="IPR050223">
    <property type="entry name" value="D-isomer_2-hydroxyacid_DH"/>
</dbReference>
<comment type="similarity">
    <text evidence="1">Belongs to the D-isomer specific 2-hydroxyacid dehydrogenase family.</text>
</comment>
<gene>
    <name evidence="5" type="ORF">F4148_14355</name>
</gene>
<dbReference type="PANTHER" id="PTHR10996">
    <property type="entry name" value="2-HYDROXYACID DEHYDROGENASE-RELATED"/>
    <property type="match status" value="1"/>
</dbReference>
<feature type="region of interest" description="Disordered" evidence="3">
    <location>
        <begin position="1"/>
        <end position="27"/>
    </location>
</feature>
<dbReference type="PANTHER" id="PTHR10996:SF257">
    <property type="entry name" value="GLYOXYLATE REDUCTASE 1"/>
    <property type="match status" value="1"/>
</dbReference>
<dbReference type="GO" id="GO:0005829">
    <property type="term" value="C:cytosol"/>
    <property type="evidence" value="ECO:0007669"/>
    <property type="project" value="TreeGrafter"/>
</dbReference>
<dbReference type="EMBL" id="VYDA01000509">
    <property type="protein sequence ID" value="MYH62876.1"/>
    <property type="molecule type" value="Genomic_DNA"/>
</dbReference>
<protein>
    <submittedName>
        <fullName evidence="5">D-glycerate dehydrogenase</fullName>
    </submittedName>
</protein>
<dbReference type="GO" id="GO:0016618">
    <property type="term" value="F:hydroxypyruvate reductase [NAD(P)H] activity"/>
    <property type="evidence" value="ECO:0007669"/>
    <property type="project" value="TreeGrafter"/>
</dbReference>
<dbReference type="Gene3D" id="3.40.50.720">
    <property type="entry name" value="NAD(P)-binding Rossmann-like Domain"/>
    <property type="match status" value="2"/>
</dbReference>
<feature type="domain" description="D-isomer specific 2-hydroxyacid dehydrogenase NAD-binding" evidence="4">
    <location>
        <begin position="1"/>
        <end position="41"/>
    </location>
</feature>
<keyword evidence="2" id="KW-0560">Oxidoreductase</keyword>
<sequence length="73" mass="8253">LDALQRNLIGGAAMDVTEPEPLPRDHPLLRQDNCLILPHLGSATFQTRYQMSRRTVDNLLAALRDEEMLSRVV</sequence>
<accession>A0A6B1G687</accession>
<dbReference type="SUPFAM" id="SSF51735">
    <property type="entry name" value="NAD(P)-binding Rossmann-fold domains"/>
    <property type="match status" value="1"/>
</dbReference>
<organism evidence="5">
    <name type="scientific">Caldilineaceae bacterium SB0675_bin_29</name>
    <dbReference type="NCBI Taxonomy" id="2605266"/>
    <lineage>
        <taxon>Bacteria</taxon>
        <taxon>Bacillati</taxon>
        <taxon>Chloroflexota</taxon>
        <taxon>Caldilineae</taxon>
        <taxon>Caldilineales</taxon>
        <taxon>Caldilineaceae</taxon>
    </lineage>
</organism>
<evidence type="ECO:0000313" key="5">
    <source>
        <dbReference type="EMBL" id="MYH62876.1"/>
    </source>
</evidence>
<evidence type="ECO:0000256" key="3">
    <source>
        <dbReference type="SAM" id="MobiDB-lite"/>
    </source>
</evidence>
<name>A0A6B1G687_9CHLR</name>
<dbReference type="InterPro" id="IPR006140">
    <property type="entry name" value="D-isomer_DH_NAD-bd"/>
</dbReference>
<proteinExistence type="inferred from homology"/>
<feature type="non-terminal residue" evidence="5">
    <location>
        <position position="1"/>
    </location>
</feature>